<evidence type="ECO:0000313" key="2">
    <source>
        <dbReference type="EMBL" id="GFG82925.1"/>
    </source>
</evidence>
<comment type="caution">
    <text evidence="2">The sequence shown here is derived from an EMBL/GenBank/DDBJ whole genome shotgun (WGS) entry which is preliminary data.</text>
</comment>
<organism evidence="2 3">
    <name type="scientific">Mycobacterium paragordonae</name>
    <dbReference type="NCBI Taxonomy" id="1389713"/>
    <lineage>
        <taxon>Bacteria</taxon>
        <taxon>Bacillati</taxon>
        <taxon>Actinomycetota</taxon>
        <taxon>Actinomycetes</taxon>
        <taxon>Mycobacteriales</taxon>
        <taxon>Mycobacteriaceae</taxon>
        <taxon>Mycobacterium</taxon>
    </lineage>
</organism>
<dbReference type="Proteomes" id="UP000465240">
    <property type="component" value="Unassembled WGS sequence"/>
</dbReference>
<reference evidence="2 3" key="1">
    <citation type="journal article" date="2019" name="Emerg. Microbes Infect.">
        <title>Comprehensive subspecies identification of 175 nontuberculous mycobacteria species based on 7547 genomic profiles.</title>
        <authorList>
            <person name="Matsumoto Y."/>
            <person name="Kinjo T."/>
            <person name="Motooka D."/>
            <person name="Nabeya D."/>
            <person name="Jung N."/>
            <person name="Uechi K."/>
            <person name="Horii T."/>
            <person name="Iida T."/>
            <person name="Fujita J."/>
            <person name="Nakamura S."/>
        </authorList>
    </citation>
    <scope>NUCLEOTIDE SEQUENCE [LARGE SCALE GENOMIC DNA]</scope>
    <source>
        <strain evidence="2 3">JCM 18565</strain>
    </source>
</reference>
<keyword evidence="3" id="KW-1185">Reference proteome</keyword>
<proteinExistence type="predicted"/>
<keyword evidence="2" id="KW-0614">Plasmid</keyword>
<sequence>MGSARAVVQCVDPAVSGSQVYRLAPDVPLAPALLDRVRDVHLRTDFSTWVQIGHTSYPVDWPASSPRCIYTWAGTTNSSTVSTGRIPAPHFNASNPNRVSKSPAAWDQTGAYWFPRTLSRYQRPITDGEQNSD</sequence>
<dbReference type="EMBL" id="BLKX01000002">
    <property type="protein sequence ID" value="GFG82925.1"/>
    <property type="molecule type" value="Genomic_DNA"/>
</dbReference>
<geneLocation type="plasmid" evidence="2">
    <name>pJCM18565</name>
</geneLocation>
<feature type="region of interest" description="Disordered" evidence="1">
    <location>
        <begin position="83"/>
        <end position="103"/>
    </location>
</feature>
<evidence type="ECO:0000256" key="1">
    <source>
        <dbReference type="SAM" id="MobiDB-lite"/>
    </source>
</evidence>
<evidence type="ECO:0000313" key="3">
    <source>
        <dbReference type="Proteomes" id="UP000465240"/>
    </source>
</evidence>
<name>A0ABQ1CF95_9MYCO</name>
<accession>A0ABQ1CF95</accession>
<gene>
    <name evidence="2" type="ORF">MPRG_62010</name>
</gene>
<protein>
    <submittedName>
        <fullName evidence="2">Uncharacterized protein</fullName>
    </submittedName>
</protein>